<keyword evidence="6" id="KW-1185">Reference proteome</keyword>
<dbReference type="OrthoDB" id="5419426at2"/>
<dbReference type="SUPFAM" id="SSF46785">
    <property type="entry name" value="Winged helix' DNA-binding domain"/>
    <property type="match status" value="1"/>
</dbReference>
<dbReference type="PANTHER" id="PTHR42756:SF1">
    <property type="entry name" value="TRANSCRIPTIONAL REPRESSOR OF EMRAB OPERON"/>
    <property type="match status" value="1"/>
</dbReference>
<dbReference type="Proteomes" id="UP000051950">
    <property type="component" value="Unassembled WGS sequence"/>
</dbReference>
<dbReference type="InterPro" id="IPR023187">
    <property type="entry name" value="Tscrpt_reg_MarR-type_CS"/>
</dbReference>
<dbReference type="STRING" id="687842.ASU31_10265"/>
<dbReference type="InterPro" id="IPR000835">
    <property type="entry name" value="HTH_MarR-typ"/>
</dbReference>
<dbReference type="InterPro" id="IPR036388">
    <property type="entry name" value="WH-like_DNA-bd_sf"/>
</dbReference>
<dbReference type="RefSeq" id="WP_057932217.1">
    <property type="nucleotide sequence ID" value="NZ_LMZQ01000005.1"/>
</dbReference>
<feature type="domain" description="HTH marR-type" evidence="4">
    <location>
        <begin position="4"/>
        <end position="139"/>
    </location>
</feature>
<sequence>MGDKLKIVDEIRSFNRYYTKLLGLLNNQLLNSKYSLTEARILYEIHAGEKVTATQIISELGIDKGQLSKIMRNLEKYGLITRKASETDGRVILISLSPSGKKVYNELDAASNQQINDMISVIPEGNQKQLTACMQEIKMILINSSTDDVRKRS</sequence>
<protein>
    <recommendedName>
        <fullName evidence="4">HTH marR-type domain-containing protein</fullName>
    </recommendedName>
</protein>
<dbReference type="InterPro" id="IPR011991">
    <property type="entry name" value="ArsR-like_HTH"/>
</dbReference>
<accession>A0A0T5VRS6</accession>
<evidence type="ECO:0000256" key="3">
    <source>
        <dbReference type="ARBA" id="ARBA00023163"/>
    </source>
</evidence>
<keyword evidence="2" id="KW-0238">DNA-binding</keyword>
<dbReference type="Gene3D" id="1.10.10.10">
    <property type="entry name" value="Winged helix-like DNA-binding domain superfamily/Winged helix DNA-binding domain"/>
    <property type="match status" value="1"/>
</dbReference>
<dbReference type="Pfam" id="PF12802">
    <property type="entry name" value="MarR_2"/>
    <property type="match status" value="1"/>
</dbReference>
<evidence type="ECO:0000256" key="2">
    <source>
        <dbReference type="ARBA" id="ARBA00023125"/>
    </source>
</evidence>
<dbReference type="PROSITE" id="PS01117">
    <property type="entry name" value="HTH_MARR_1"/>
    <property type="match status" value="1"/>
</dbReference>
<dbReference type="PROSITE" id="PS50995">
    <property type="entry name" value="HTH_MARR_2"/>
    <property type="match status" value="1"/>
</dbReference>
<dbReference type="PANTHER" id="PTHR42756">
    <property type="entry name" value="TRANSCRIPTIONAL REGULATOR, MARR"/>
    <property type="match status" value="1"/>
</dbReference>
<keyword evidence="1" id="KW-0805">Transcription regulation</keyword>
<dbReference type="EMBL" id="LMZQ01000005">
    <property type="protein sequence ID" value="KRT16536.1"/>
    <property type="molecule type" value="Genomic_DNA"/>
</dbReference>
<evidence type="ECO:0000259" key="4">
    <source>
        <dbReference type="PROSITE" id="PS50995"/>
    </source>
</evidence>
<organism evidence="5 6">
    <name type="scientific">Pedobacter ginsenosidimutans</name>
    <dbReference type="NCBI Taxonomy" id="687842"/>
    <lineage>
        <taxon>Bacteria</taxon>
        <taxon>Pseudomonadati</taxon>
        <taxon>Bacteroidota</taxon>
        <taxon>Sphingobacteriia</taxon>
        <taxon>Sphingobacteriales</taxon>
        <taxon>Sphingobacteriaceae</taxon>
        <taxon>Pedobacter</taxon>
    </lineage>
</organism>
<dbReference type="PRINTS" id="PR00598">
    <property type="entry name" value="HTHMARR"/>
</dbReference>
<dbReference type="GO" id="GO:0003700">
    <property type="term" value="F:DNA-binding transcription factor activity"/>
    <property type="evidence" value="ECO:0007669"/>
    <property type="project" value="InterPro"/>
</dbReference>
<dbReference type="SMART" id="SM00347">
    <property type="entry name" value="HTH_MARR"/>
    <property type="match status" value="1"/>
</dbReference>
<dbReference type="AlphaFoldDB" id="A0A0T5VRS6"/>
<evidence type="ECO:0000313" key="6">
    <source>
        <dbReference type="Proteomes" id="UP000051950"/>
    </source>
</evidence>
<gene>
    <name evidence="5" type="ORF">ASU31_10265</name>
</gene>
<evidence type="ECO:0000313" key="5">
    <source>
        <dbReference type="EMBL" id="KRT16536.1"/>
    </source>
</evidence>
<reference evidence="5 6" key="1">
    <citation type="submission" date="2015-11" db="EMBL/GenBank/DDBJ databases">
        <title>Sequence of Pedobacter ginsenosidimutans.</title>
        <authorList>
            <person name="Carson E."/>
            <person name="Keyser V."/>
            <person name="Newman J."/>
            <person name="Miller J."/>
        </authorList>
    </citation>
    <scope>NUCLEOTIDE SEQUENCE [LARGE SCALE GENOMIC DNA]</scope>
    <source>
        <strain evidence="5 6">KACC 14530</strain>
    </source>
</reference>
<dbReference type="InterPro" id="IPR036390">
    <property type="entry name" value="WH_DNA-bd_sf"/>
</dbReference>
<comment type="caution">
    <text evidence="5">The sequence shown here is derived from an EMBL/GenBank/DDBJ whole genome shotgun (WGS) entry which is preliminary data.</text>
</comment>
<dbReference type="CDD" id="cd00090">
    <property type="entry name" value="HTH_ARSR"/>
    <property type="match status" value="1"/>
</dbReference>
<proteinExistence type="predicted"/>
<dbReference type="GO" id="GO:0003677">
    <property type="term" value="F:DNA binding"/>
    <property type="evidence" value="ECO:0007669"/>
    <property type="project" value="UniProtKB-KW"/>
</dbReference>
<keyword evidence="3" id="KW-0804">Transcription</keyword>
<evidence type="ECO:0000256" key="1">
    <source>
        <dbReference type="ARBA" id="ARBA00023015"/>
    </source>
</evidence>
<name>A0A0T5VRS6_9SPHI</name>